<comment type="caution">
    <text evidence="2">The sequence shown here is derived from an EMBL/GenBank/DDBJ whole genome shotgun (WGS) entry which is preliminary data.</text>
</comment>
<feature type="compositionally biased region" description="Basic residues" evidence="1">
    <location>
        <begin position="68"/>
        <end position="77"/>
    </location>
</feature>
<feature type="compositionally biased region" description="Basic residues" evidence="1">
    <location>
        <begin position="30"/>
        <end position="59"/>
    </location>
</feature>
<proteinExistence type="predicted"/>
<feature type="compositionally biased region" description="Basic residues" evidence="1">
    <location>
        <begin position="85"/>
        <end position="105"/>
    </location>
</feature>
<evidence type="ECO:0000313" key="3">
    <source>
        <dbReference type="Proteomes" id="UP001357485"/>
    </source>
</evidence>
<dbReference type="Proteomes" id="UP001357485">
    <property type="component" value="Unassembled WGS sequence"/>
</dbReference>
<reference evidence="2 3" key="1">
    <citation type="submission" date="2023-08" db="EMBL/GenBank/DDBJ databases">
        <title>Black Yeasts Isolated from many extreme environments.</title>
        <authorList>
            <person name="Coleine C."/>
            <person name="Stajich J.E."/>
            <person name="Selbmann L."/>
        </authorList>
    </citation>
    <scope>NUCLEOTIDE SEQUENCE [LARGE SCALE GENOMIC DNA]</scope>
    <source>
        <strain evidence="2 3">CCFEE 536</strain>
    </source>
</reference>
<feature type="non-terminal residue" evidence="2">
    <location>
        <position position="130"/>
    </location>
</feature>
<evidence type="ECO:0000256" key="1">
    <source>
        <dbReference type="SAM" id="MobiDB-lite"/>
    </source>
</evidence>
<feature type="compositionally biased region" description="Basic and acidic residues" evidence="1">
    <location>
        <begin position="1"/>
        <end position="24"/>
    </location>
</feature>
<accession>A0ABR0M1N7</accession>
<name>A0ABR0M1N7_9PEZI</name>
<evidence type="ECO:0000313" key="2">
    <source>
        <dbReference type="EMBL" id="KAK5276713.1"/>
    </source>
</evidence>
<organism evidence="2 3">
    <name type="scientific">Cryomyces antarcticus</name>
    <dbReference type="NCBI Taxonomy" id="329879"/>
    <lineage>
        <taxon>Eukaryota</taxon>
        <taxon>Fungi</taxon>
        <taxon>Dikarya</taxon>
        <taxon>Ascomycota</taxon>
        <taxon>Pezizomycotina</taxon>
        <taxon>Dothideomycetes</taxon>
        <taxon>Dothideomycetes incertae sedis</taxon>
        <taxon>Cryomyces</taxon>
    </lineage>
</organism>
<gene>
    <name evidence="2" type="ORF">LTR16_010795</name>
</gene>
<keyword evidence="3" id="KW-1185">Reference proteome</keyword>
<protein>
    <submittedName>
        <fullName evidence="2">Uncharacterized protein</fullName>
    </submittedName>
</protein>
<feature type="non-terminal residue" evidence="2">
    <location>
        <position position="1"/>
    </location>
</feature>
<feature type="compositionally biased region" description="Basic and acidic residues" evidence="1">
    <location>
        <begin position="118"/>
        <end position="130"/>
    </location>
</feature>
<sequence length="130" mass="14670">GHRRLRAIDLGKAEGAAAREERGQRQGARPGRRRLVGPVHRRGQRGGGRPLRRAGRHVQRQGADPMRRHLLRRRPHLQYHQGAHGARKGRRGRALQRGGRVRHGVWRQGVQRAAEGAHGGRDDAVGRRHQ</sequence>
<feature type="region of interest" description="Disordered" evidence="1">
    <location>
        <begin position="1"/>
        <end position="130"/>
    </location>
</feature>
<dbReference type="EMBL" id="JAVRRA010003175">
    <property type="protein sequence ID" value="KAK5276713.1"/>
    <property type="molecule type" value="Genomic_DNA"/>
</dbReference>